<comment type="caution">
    <text evidence="6">The sequence shown here is derived from an EMBL/GenBank/DDBJ whole genome shotgun (WGS) entry which is preliminary data.</text>
</comment>
<dbReference type="GO" id="GO:0004180">
    <property type="term" value="F:carboxypeptidase activity"/>
    <property type="evidence" value="ECO:0007669"/>
    <property type="project" value="UniProtKB-KW"/>
</dbReference>
<dbReference type="AlphaFoldDB" id="A0A4V2PUJ9"/>
<dbReference type="SUPFAM" id="SSF56935">
    <property type="entry name" value="Porins"/>
    <property type="match status" value="1"/>
</dbReference>
<proteinExistence type="predicted"/>
<dbReference type="Pfam" id="PF25183">
    <property type="entry name" value="OMP_b-brl_4"/>
    <property type="match status" value="1"/>
</dbReference>
<dbReference type="InterPro" id="IPR008969">
    <property type="entry name" value="CarboxyPept-like_regulatory"/>
</dbReference>
<sequence length="1255" mass="136546">MFALFSEGIVTKKFLALAFVFLLAVPGLLYAQTATTSLRGTVKDSTGALVPGAKVTILSARTGLTKSTISDGEGGYQFLQLDPARFTITVSSSGFADQSKIAELLVNQPATVNFTLSVNASSETVNVSAETETLNTTDATLGNAFNNVTIQALPSEGRNVPELLALQPGVVYLGHDNNQAVDSRSGSVNGGRSDQGDVTMDGLDDNDQTQGYAFTGVLRETLDSVEEFRVTTSNSNATEGRSSGAQVTLVTKSGTNNYHGTLYEYHRPTFTVANDWFNKQAQFVSGQPNIPGKLIRNTFGADVGGYIIKDKLFFFGNYEGQRTAENVQQTQTVPTASFKAGELIYQSSPDGVNAGPNVTLTPSQIATMDPNCAGNGTCPWGGGDNPNILSEFANYPTANGTALGDGLNFGSYSFSSPSPASLNTSIVRLDYRPTQAHLLFVRGNLQKDTTDGPLQFPGQPPSYFLVDNTKGIAAGDTWTITPTMVNDVRYGYIRQGYSNLGTLNSDVVYFRFISQPVAQNRGLIVHVPVHNFVDNLSWNKNKHTFGFGANWRIIHNSRNTNQNSFSGATTNEYWIQGGGAIANTGGSLDPSAFGYPAVCCGPYSGFSNSYNIAAAMMVGLVPQTNGQYNYNVSGSGQNGTLYPDGAFIKHDYKANEMEYYLQDSWRVSPKLTLTYGIRHSFLQTPYEVNGQQVAPTIDVHNWFKQRAENAVAGVPYEPNLVFAPGGQSRGGKPYWPMQWGNVAPRVAFAYAANATTSIRGGFGIYYDHFGQGIVDSFDQYGSFGLTTSVSTPASYYSIDNSPRYSGYSNIPALPPGLAQPSSIAYPYMPPTSAFAITWGIDDHIKTPYSEAIDFSIQKEVGGGFTFETAYVGRFGKHLLQQLDLAEPVDLTDGSGVDYFRAATQLSKDVDQGLTNVPTIPYFEHLFPYLAGGGQSATQNIYSNIWQYYRGNETTALQLLDVYPNCLPANGGIGCGPQSFRYYQQQFSSLYAWSSIGTSSYNAVQFILNHPSTHGLELNLSYTFSKSLDLGSDAERMSEIAGNGMGGFSEIINSFQPKLNKGVSDFDTANNVTANWVYLLPVGKGMRYGGGLDRLENGILGNWQWSGLYRWTSGLPFSVFAPGWATNYQQESAMVETGPVLTHRHRDANGNPQVFQQDPSVSQLNLRLPYPGEAGQRNPFRGDGYFSIDSGLAKTWPIKESQSIRFDWEVFNVTNSVRFDTNPSYLNTQYGSGTLGVYSATLSQPRKMQFSLRYSF</sequence>
<comment type="subcellular location">
    <subcellularLocation>
        <location evidence="1">Cell outer membrane</location>
    </subcellularLocation>
</comment>
<feature type="compositionally biased region" description="Polar residues" evidence="4">
    <location>
        <begin position="181"/>
        <end position="192"/>
    </location>
</feature>
<keyword evidence="6" id="KW-0121">Carboxypeptidase</keyword>
<dbReference type="SUPFAM" id="SSF49464">
    <property type="entry name" value="Carboxypeptidase regulatory domain-like"/>
    <property type="match status" value="1"/>
</dbReference>
<dbReference type="GO" id="GO:0009279">
    <property type="term" value="C:cell outer membrane"/>
    <property type="evidence" value="ECO:0007669"/>
    <property type="project" value="UniProtKB-SubCell"/>
</dbReference>
<dbReference type="Proteomes" id="UP000295210">
    <property type="component" value="Unassembled WGS sequence"/>
</dbReference>
<evidence type="ECO:0000256" key="1">
    <source>
        <dbReference type="ARBA" id="ARBA00004442"/>
    </source>
</evidence>
<feature type="region of interest" description="Disordered" evidence="4">
    <location>
        <begin position="181"/>
        <end position="206"/>
    </location>
</feature>
<dbReference type="Gene3D" id="2.60.40.1120">
    <property type="entry name" value="Carboxypeptidase-like, regulatory domain"/>
    <property type="match status" value="1"/>
</dbReference>
<dbReference type="Pfam" id="PF13620">
    <property type="entry name" value="CarboxypepD_reg"/>
    <property type="match status" value="1"/>
</dbReference>
<dbReference type="InterPro" id="IPR036942">
    <property type="entry name" value="Beta-barrel_TonB_sf"/>
</dbReference>
<dbReference type="InterPro" id="IPR057601">
    <property type="entry name" value="Oar-like_b-barrel"/>
</dbReference>
<keyword evidence="6" id="KW-0378">Hydrolase</keyword>
<keyword evidence="6" id="KW-0645">Protease</keyword>
<keyword evidence="2" id="KW-0472">Membrane</keyword>
<dbReference type="Gene3D" id="2.40.170.20">
    <property type="entry name" value="TonB-dependent receptor, beta-barrel domain"/>
    <property type="match status" value="1"/>
</dbReference>
<protein>
    <submittedName>
        <fullName evidence="6">Carboxypeptidase family protein</fullName>
    </submittedName>
</protein>
<evidence type="ECO:0000313" key="6">
    <source>
        <dbReference type="EMBL" id="TCK70741.1"/>
    </source>
</evidence>
<evidence type="ECO:0000259" key="5">
    <source>
        <dbReference type="Pfam" id="PF25183"/>
    </source>
</evidence>
<evidence type="ECO:0000256" key="4">
    <source>
        <dbReference type="SAM" id="MobiDB-lite"/>
    </source>
</evidence>
<name>A0A4V2PUJ9_9BACT</name>
<keyword evidence="3" id="KW-0998">Cell outer membrane</keyword>
<evidence type="ECO:0000313" key="7">
    <source>
        <dbReference type="Proteomes" id="UP000295210"/>
    </source>
</evidence>
<evidence type="ECO:0000256" key="3">
    <source>
        <dbReference type="ARBA" id="ARBA00023237"/>
    </source>
</evidence>
<feature type="domain" description="TonB-dependent transporter Oar-like beta-barrel" evidence="5">
    <location>
        <begin position="250"/>
        <end position="1248"/>
    </location>
</feature>
<accession>A0A4V2PUJ9</accession>
<organism evidence="6 7">
    <name type="scientific">Acidipila rosea</name>
    <dbReference type="NCBI Taxonomy" id="768535"/>
    <lineage>
        <taxon>Bacteria</taxon>
        <taxon>Pseudomonadati</taxon>
        <taxon>Acidobacteriota</taxon>
        <taxon>Terriglobia</taxon>
        <taxon>Terriglobales</taxon>
        <taxon>Acidobacteriaceae</taxon>
        <taxon>Acidipila</taxon>
    </lineage>
</organism>
<evidence type="ECO:0000256" key="2">
    <source>
        <dbReference type="ARBA" id="ARBA00023136"/>
    </source>
</evidence>
<gene>
    <name evidence="6" type="ORF">C7378_3129</name>
</gene>
<dbReference type="EMBL" id="SMGK01000006">
    <property type="protein sequence ID" value="TCK70741.1"/>
    <property type="molecule type" value="Genomic_DNA"/>
</dbReference>
<keyword evidence="7" id="KW-1185">Reference proteome</keyword>
<reference evidence="6 7" key="1">
    <citation type="submission" date="2019-03" db="EMBL/GenBank/DDBJ databases">
        <title>Genomic Encyclopedia of Type Strains, Phase IV (KMG-IV): sequencing the most valuable type-strain genomes for metagenomic binning, comparative biology and taxonomic classification.</title>
        <authorList>
            <person name="Goeker M."/>
        </authorList>
    </citation>
    <scope>NUCLEOTIDE SEQUENCE [LARGE SCALE GENOMIC DNA]</scope>
    <source>
        <strain evidence="6 7">DSM 103428</strain>
    </source>
</reference>